<protein>
    <recommendedName>
        <fullName evidence="3">DUF2515 domain-containing protein</fullName>
    </recommendedName>
</protein>
<organism evidence="1 2">
    <name type="scientific">Lentibacillus persicus</name>
    <dbReference type="NCBI Taxonomy" id="640948"/>
    <lineage>
        <taxon>Bacteria</taxon>
        <taxon>Bacillati</taxon>
        <taxon>Bacillota</taxon>
        <taxon>Bacilli</taxon>
        <taxon>Bacillales</taxon>
        <taxon>Bacillaceae</taxon>
        <taxon>Lentibacillus</taxon>
    </lineage>
</organism>
<dbReference type="RefSeq" id="WP_090087606.1">
    <property type="nucleotide sequence ID" value="NZ_FOMR01000017.1"/>
</dbReference>
<evidence type="ECO:0000313" key="1">
    <source>
        <dbReference type="EMBL" id="SFE46714.1"/>
    </source>
</evidence>
<proteinExistence type="predicted"/>
<reference evidence="2" key="1">
    <citation type="submission" date="2016-10" db="EMBL/GenBank/DDBJ databases">
        <authorList>
            <person name="Varghese N."/>
            <person name="Submissions S."/>
        </authorList>
    </citation>
    <scope>NUCLEOTIDE SEQUENCE [LARGE SCALE GENOMIC DNA]</scope>
    <source>
        <strain evidence="2">DSM 22530</strain>
    </source>
</reference>
<dbReference type="OrthoDB" id="2690514at2"/>
<sequence length="318" mass="38370">MQFFHKDHDDYFHYIISETKQHNLDNISRTKAYENFYLAYPEITWALLAGIVSRNAGWNMTDLCTAPFKTILSNKQRERLFMTYERANWLIFSDAYPQLLIYKLSLKVGKPLFNLLPKFQVSRYMQKEWMKFWQYPNKQRLIHALIINEQNVIEEPVIKQAYFKHHVFLSLPYQLQDFLLLNAILLPAKPGDIYGVNVHDFTNIDKRVTVGKKIASIMFNPHVYPYLLEFIRSVEHTGSRKDYERFLNMHTKKSPMLRIAYPVITHQDIIRKDWHKKRGIKQNWTKEIIEKPDARTSKSFYRRRRLMYYYSLFKRLVI</sequence>
<dbReference type="Pfam" id="PF10720">
    <property type="entry name" value="DUF2515"/>
    <property type="match status" value="1"/>
</dbReference>
<gene>
    <name evidence="1" type="ORF">SAMN05216238_11742</name>
</gene>
<accession>A0A1I2ART8</accession>
<dbReference type="STRING" id="640948.SAMN05216238_11742"/>
<evidence type="ECO:0008006" key="3">
    <source>
        <dbReference type="Google" id="ProtNLM"/>
    </source>
</evidence>
<keyword evidence="2" id="KW-1185">Reference proteome</keyword>
<dbReference type="Proteomes" id="UP000199474">
    <property type="component" value="Unassembled WGS sequence"/>
</dbReference>
<dbReference type="AlphaFoldDB" id="A0A1I2ART8"/>
<dbReference type="EMBL" id="FOMR01000017">
    <property type="protein sequence ID" value="SFE46714.1"/>
    <property type="molecule type" value="Genomic_DNA"/>
</dbReference>
<dbReference type="InterPro" id="IPR019658">
    <property type="entry name" value="DUF2515"/>
</dbReference>
<evidence type="ECO:0000313" key="2">
    <source>
        <dbReference type="Proteomes" id="UP000199474"/>
    </source>
</evidence>
<name>A0A1I2ART8_9BACI</name>